<protein>
    <submittedName>
        <fullName evidence="2">Uncharacterized protein</fullName>
    </submittedName>
</protein>
<evidence type="ECO:0000256" key="1">
    <source>
        <dbReference type="SAM" id="MobiDB-lite"/>
    </source>
</evidence>
<feature type="region of interest" description="Disordered" evidence="1">
    <location>
        <begin position="467"/>
        <end position="511"/>
    </location>
</feature>
<dbReference type="KEGG" id="amus:LMH87_001121"/>
<name>A0A9W8ULR6_AKAMU</name>
<organism evidence="2 3">
    <name type="scientific">Akanthomyces muscarius</name>
    <name type="common">Entomopathogenic fungus</name>
    <name type="synonym">Lecanicillium muscarium</name>
    <dbReference type="NCBI Taxonomy" id="2231603"/>
    <lineage>
        <taxon>Eukaryota</taxon>
        <taxon>Fungi</taxon>
        <taxon>Dikarya</taxon>
        <taxon>Ascomycota</taxon>
        <taxon>Pezizomycotina</taxon>
        <taxon>Sordariomycetes</taxon>
        <taxon>Hypocreomycetidae</taxon>
        <taxon>Hypocreales</taxon>
        <taxon>Cordycipitaceae</taxon>
        <taxon>Akanthomyces</taxon>
    </lineage>
</organism>
<dbReference type="AlphaFoldDB" id="A0A9W8ULR6"/>
<sequence length="511" mass="59533">MSYYCGYSPGSYIFRFENPRQSENTFEISDLVQQESGSLGPRQQQYFQQLLDVQKEQWREWNEWNDAELKIEKQEYSRLLSDARSGQWNFVRFGDKRRHDLETRVLEHRPERDRKNFTYCGFVPRHLKEHMARLKEIHRRVLHIIVATLTFVEWPASAGNPDSVANIGPRMNEITPSDLRLISWYWDLHFPKNQPFPEDLRNVFRESLVMTEFADLMAMMPFQIAPGLVQLFAMVLQATDMTMEEMVVLEAMRQAETGLNLLLSDFKEDRFFVFQDARIRADNILELHHHFAQESFTIDPNHPRRQYNTTADPDLAEKVQKDCAVLRSINQDWEKDLQHSSLVENAVRQAQSRKRPLDRDQDVAQETQPRTRLFKPSACTQDAAPETQPCSWPFASLSRARDATLETRPRNRLFASLACAQVAAQVTQPRNRTFKSLVCANGLFESDPDAEYPETIDPKVLRFDPLLSQNDCAKPKRPRGRPPGRKNDKTIARENKAREKLEAEDSDTSTQ</sequence>
<dbReference type="Proteomes" id="UP001144673">
    <property type="component" value="Chromosome 6"/>
</dbReference>
<feature type="region of interest" description="Disordered" evidence="1">
    <location>
        <begin position="349"/>
        <end position="368"/>
    </location>
</feature>
<proteinExistence type="predicted"/>
<feature type="compositionally biased region" description="Basic residues" evidence="1">
    <location>
        <begin position="475"/>
        <end position="484"/>
    </location>
</feature>
<feature type="compositionally biased region" description="Basic and acidic residues" evidence="1">
    <location>
        <begin position="485"/>
        <end position="503"/>
    </location>
</feature>
<keyword evidence="3" id="KW-1185">Reference proteome</keyword>
<comment type="caution">
    <text evidence="2">The sequence shown here is derived from an EMBL/GenBank/DDBJ whole genome shotgun (WGS) entry which is preliminary data.</text>
</comment>
<dbReference type="GeneID" id="80888280"/>
<evidence type="ECO:0000313" key="2">
    <source>
        <dbReference type="EMBL" id="KAJ4155898.1"/>
    </source>
</evidence>
<reference evidence="2" key="1">
    <citation type="journal article" date="2023" name="Access Microbiol">
        <title>De-novo genome assembly for Akanthomyces muscarius, a biocontrol agent of insect agricultural pests.</title>
        <authorList>
            <person name="Erdos Z."/>
            <person name="Studholme D.J."/>
            <person name="Raymond B."/>
            <person name="Sharma M."/>
        </authorList>
    </citation>
    <scope>NUCLEOTIDE SEQUENCE</scope>
    <source>
        <strain evidence="2">Ve6</strain>
    </source>
</reference>
<evidence type="ECO:0000313" key="3">
    <source>
        <dbReference type="Proteomes" id="UP001144673"/>
    </source>
</evidence>
<dbReference type="RefSeq" id="XP_056056022.1">
    <property type="nucleotide sequence ID" value="XM_056199147.1"/>
</dbReference>
<dbReference type="EMBL" id="JAJHUN010000007">
    <property type="protein sequence ID" value="KAJ4155898.1"/>
    <property type="molecule type" value="Genomic_DNA"/>
</dbReference>
<accession>A0A9W8ULR6</accession>
<gene>
    <name evidence="2" type="ORF">LMH87_001121</name>
</gene>